<dbReference type="EMBL" id="CAJPIZ010024758">
    <property type="protein sequence ID" value="CAG2118568.1"/>
    <property type="molecule type" value="Genomic_DNA"/>
</dbReference>
<sequence length="237" mass="27547">MPIERRLQTLAVLYYSSSFLFIGSLSVFTLIFLLFTRYYFISFLYILWLIYDRNVCNQGGRINYWVREWTLWKHFADYFPLKLIKTTDLDPNKNYIFGCHPHGILCFSYFGNFATEGTQFSRVFPDITPHLLTLEGQFWFPINRELFIMSGKGHALVLMVGGAIEALDAVPNTLRLTLNKRKGFIKLALRNGASLVPVISFGENELLIQKENEEKSLIRKIQTFMTESLGFSPPMFH</sequence>
<keyword evidence="7" id="KW-0808">Transferase</keyword>
<keyword evidence="6" id="KW-0444">Lipid biosynthesis</keyword>
<dbReference type="PANTHER" id="PTHR12317:SF0">
    <property type="entry name" value="ACYLTRANSFERASE"/>
    <property type="match status" value="1"/>
</dbReference>
<comment type="similarity">
    <text evidence="4">Belongs to the diacylglycerol acyltransferase family.</text>
</comment>
<dbReference type="GO" id="GO:0006071">
    <property type="term" value="P:glycerol metabolic process"/>
    <property type="evidence" value="ECO:0007669"/>
    <property type="project" value="UniProtKB-KW"/>
</dbReference>
<evidence type="ECO:0000256" key="6">
    <source>
        <dbReference type="ARBA" id="ARBA00022516"/>
    </source>
</evidence>
<evidence type="ECO:0000256" key="12">
    <source>
        <dbReference type="ARBA" id="ARBA00023098"/>
    </source>
</evidence>
<evidence type="ECO:0000256" key="2">
    <source>
        <dbReference type="ARBA" id="ARBA00004771"/>
    </source>
</evidence>
<evidence type="ECO:0000256" key="7">
    <source>
        <dbReference type="ARBA" id="ARBA00022679"/>
    </source>
</evidence>
<keyword evidence="9" id="KW-0319">Glycerol metabolism</keyword>
<evidence type="ECO:0000256" key="1">
    <source>
        <dbReference type="ARBA" id="ARBA00004477"/>
    </source>
</evidence>
<proteinExistence type="inferred from homology"/>
<keyword evidence="14" id="KW-0012">Acyltransferase</keyword>
<keyword evidence="8 15" id="KW-0812">Transmembrane</keyword>
<keyword evidence="12" id="KW-0443">Lipid metabolism</keyword>
<comment type="subcellular location">
    <subcellularLocation>
        <location evidence="1">Endoplasmic reticulum membrane</location>
        <topology evidence="1">Multi-pass membrane protein</topology>
    </subcellularLocation>
</comment>
<keyword evidence="17" id="KW-1185">Reference proteome</keyword>
<evidence type="ECO:0000256" key="11">
    <source>
        <dbReference type="ARBA" id="ARBA00022989"/>
    </source>
</evidence>
<dbReference type="OrthoDB" id="264532at2759"/>
<evidence type="ECO:0000256" key="3">
    <source>
        <dbReference type="ARBA" id="ARBA00005189"/>
    </source>
</evidence>
<dbReference type="GO" id="GO:0005789">
    <property type="term" value="C:endoplasmic reticulum membrane"/>
    <property type="evidence" value="ECO:0007669"/>
    <property type="project" value="UniProtKB-SubCell"/>
</dbReference>
<dbReference type="GO" id="GO:0019432">
    <property type="term" value="P:triglyceride biosynthetic process"/>
    <property type="evidence" value="ECO:0007669"/>
    <property type="project" value="TreeGrafter"/>
</dbReference>
<evidence type="ECO:0000256" key="5">
    <source>
        <dbReference type="ARBA" id="ARBA00013244"/>
    </source>
</evidence>
<dbReference type="EMBL" id="OC879333">
    <property type="protein sequence ID" value="CAD7641131.1"/>
    <property type="molecule type" value="Genomic_DNA"/>
</dbReference>
<feature type="non-terminal residue" evidence="16">
    <location>
        <position position="1"/>
    </location>
</feature>
<dbReference type="PANTHER" id="PTHR12317">
    <property type="entry name" value="DIACYLGLYCEROL O-ACYLTRANSFERASE"/>
    <property type="match status" value="1"/>
</dbReference>
<evidence type="ECO:0000256" key="14">
    <source>
        <dbReference type="ARBA" id="ARBA00023315"/>
    </source>
</evidence>
<organism evidence="16">
    <name type="scientific">Medioppia subpectinata</name>
    <dbReference type="NCBI Taxonomy" id="1979941"/>
    <lineage>
        <taxon>Eukaryota</taxon>
        <taxon>Metazoa</taxon>
        <taxon>Ecdysozoa</taxon>
        <taxon>Arthropoda</taxon>
        <taxon>Chelicerata</taxon>
        <taxon>Arachnida</taxon>
        <taxon>Acari</taxon>
        <taxon>Acariformes</taxon>
        <taxon>Sarcoptiformes</taxon>
        <taxon>Oribatida</taxon>
        <taxon>Brachypylina</taxon>
        <taxon>Oppioidea</taxon>
        <taxon>Oppiidae</taxon>
        <taxon>Medioppia</taxon>
    </lineage>
</organism>
<name>A0A7R9LGD7_9ACAR</name>
<dbReference type="EC" id="2.3.1.20" evidence="5"/>
<evidence type="ECO:0000256" key="9">
    <source>
        <dbReference type="ARBA" id="ARBA00022798"/>
    </source>
</evidence>
<protein>
    <recommendedName>
        <fullName evidence="5">diacylglycerol O-acyltransferase</fullName>
        <ecNumber evidence="5">2.3.1.20</ecNumber>
    </recommendedName>
</protein>
<evidence type="ECO:0000256" key="10">
    <source>
        <dbReference type="ARBA" id="ARBA00022824"/>
    </source>
</evidence>
<accession>A0A7R9LGD7</accession>
<evidence type="ECO:0000256" key="4">
    <source>
        <dbReference type="ARBA" id="ARBA00005420"/>
    </source>
</evidence>
<comment type="pathway">
    <text evidence="3">Lipid metabolism.</text>
</comment>
<dbReference type="AlphaFoldDB" id="A0A7R9LGD7"/>
<evidence type="ECO:0000256" key="15">
    <source>
        <dbReference type="SAM" id="Phobius"/>
    </source>
</evidence>
<evidence type="ECO:0000256" key="8">
    <source>
        <dbReference type="ARBA" id="ARBA00022692"/>
    </source>
</evidence>
<dbReference type="Proteomes" id="UP000759131">
    <property type="component" value="Unassembled WGS sequence"/>
</dbReference>
<keyword evidence="13 15" id="KW-0472">Membrane</keyword>
<evidence type="ECO:0000256" key="13">
    <source>
        <dbReference type="ARBA" id="ARBA00023136"/>
    </source>
</evidence>
<feature type="transmembrane region" description="Helical" evidence="15">
    <location>
        <begin position="12"/>
        <end position="32"/>
    </location>
</feature>
<dbReference type="Pfam" id="PF03982">
    <property type="entry name" value="DAGAT"/>
    <property type="match status" value="1"/>
</dbReference>
<gene>
    <name evidence="16" type="ORF">OSB1V03_LOCUS18519</name>
</gene>
<comment type="pathway">
    <text evidence="2">Glycerolipid metabolism; triacylglycerol biosynthesis.</text>
</comment>
<dbReference type="InterPro" id="IPR007130">
    <property type="entry name" value="DAGAT"/>
</dbReference>
<reference evidence="16" key="1">
    <citation type="submission" date="2020-11" db="EMBL/GenBank/DDBJ databases">
        <authorList>
            <person name="Tran Van P."/>
        </authorList>
    </citation>
    <scope>NUCLEOTIDE SEQUENCE</scope>
</reference>
<keyword evidence="10" id="KW-0256">Endoplasmic reticulum</keyword>
<dbReference type="CDD" id="cd07987">
    <property type="entry name" value="LPLAT_MGAT-like"/>
    <property type="match status" value="1"/>
</dbReference>
<evidence type="ECO:0000313" key="16">
    <source>
        <dbReference type="EMBL" id="CAD7641131.1"/>
    </source>
</evidence>
<evidence type="ECO:0000313" key="17">
    <source>
        <dbReference type="Proteomes" id="UP000759131"/>
    </source>
</evidence>
<keyword evidence="11 15" id="KW-1133">Transmembrane helix</keyword>
<dbReference type="GO" id="GO:0004144">
    <property type="term" value="F:diacylglycerol O-acyltransferase activity"/>
    <property type="evidence" value="ECO:0007669"/>
    <property type="project" value="UniProtKB-EC"/>
</dbReference>